<dbReference type="InterPro" id="IPR002123">
    <property type="entry name" value="Plipid/glycerol_acylTrfase"/>
</dbReference>
<keyword evidence="4" id="KW-1133">Transmembrane helix</keyword>
<dbReference type="CDD" id="cd07989">
    <property type="entry name" value="LPLAT_AGPAT-like"/>
    <property type="match status" value="1"/>
</dbReference>
<protein>
    <submittedName>
        <fullName evidence="6">Lysophospholipid acyltransferase family protein</fullName>
    </submittedName>
</protein>
<dbReference type="SUPFAM" id="SSF69593">
    <property type="entry name" value="Glycerol-3-phosphate (1)-acyltransferase"/>
    <property type="match status" value="1"/>
</dbReference>
<reference evidence="7" key="1">
    <citation type="journal article" date="2019" name="Int. J. Syst. Evol. Microbiol.">
        <title>The Global Catalogue of Microorganisms (GCM) 10K type strain sequencing project: providing services to taxonomists for standard genome sequencing and annotation.</title>
        <authorList>
            <consortium name="The Broad Institute Genomics Platform"/>
            <consortium name="The Broad Institute Genome Sequencing Center for Infectious Disease"/>
            <person name="Wu L."/>
            <person name="Ma J."/>
        </authorList>
    </citation>
    <scope>NUCLEOTIDE SEQUENCE [LARGE SCALE GENOMIC DNA]</scope>
    <source>
        <strain evidence="7">JCM 3369</strain>
    </source>
</reference>
<dbReference type="Pfam" id="PF01553">
    <property type="entry name" value="Acyltransferase"/>
    <property type="match status" value="1"/>
</dbReference>
<feature type="domain" description="Phospholipid/glycerol acyltransferase" evidence="5">
    <location>
        <begin position="72"/>
        <end position="186"/>
    </location>
</feature>
<dbReference type="RefSeq" id="WP_149893261.1">
    <property type="nucleotide sequence ID" value="NZ_JBHUFA010000016.1"/>
</dbReference>
<evidence type="ECO:0000313" key="6">
    <source>
        <dbReference type="EMBL" id="MFD1697566.1"/>
    </source>
</evidence>
<name>A0ABW4K3I2_9HYPH</name>
<evidence type="ECO:0000259" key="5">
    <source>
        <dbReference type="SMART" id="SM00563"/>
    </source>
</evidence>
<proteinExistence type="predicted"/>
<dbReference type="Proteomes" id="UP001597327">
    <property type="component" value="Unassembled WGS sequence"/>
</dbReference>
<accession>A0ABW4K3I2</accession>
<keyword evidence="4" id="KW-0472">Membrane</keyword>
<evidence type="ECO:0000256" key="4">
    <source>
        <dbReference type="SAM" id="Phobius"/>
    </source>
</evidence>
<comment type="pathway">
    <text evidence="1">Lipid metabolism.</text>
</comment>
<dbReference type="EMBL" id="JBHUFA010000016">
    <property type="protein sequence ID" value="MFD1697566.1"/>
    <property type="molecule type" value="Genomic_DNA"/>
</dbReference>
<dbReference type="PANTHER" id="PTHR10434:SF40">
    <property type="entry name" value="1-ACYL-SN-GLYCEROL-3-PHOSPHATE ACYLTRANSFERASE"/>
    <property type="match status" value="1"/>
</dbReference>
<dbReference type="GO" id="GO:0016746">
    <property type="term" value="F:acyltransferase activity"/>
    <property type="evidence" value="ECO:0007669"/>
    <property type="project" value="UniProtKB-KW"/>
</dbReference>
<organism evidence="6 7">
    <name type="scientific">Roseibium aestuarii</name>
    <dbReference type="NCBI Taxonomy" id="2600299"/>
    <lineage>
        <taxon>Bacteria</taxon>
        <taxon>Pseudomonadati</taxon>
        <taxon>Pseudomonadota</taxon>
        <taxon>Alphaproteobacteria</taxon>
        <taxon>Hyphomicrobiales</taxon>
        <taxon>Stappiaceae</taxon>
        <taxon>Roseibium</taxon>
    </lineage>
</organism>
<evidence type="ECO:0000313" key="7">
    <source>
        <dbReference type="Proteomes" id="UP001597327"/>
    </source>
</evidence>
<keyword evidence="7" id="KW-1185">Reference proteome</keyword>
<keyword evidence="3 6" id="KW-0012">Acyltransferase</keyword>
<sequence>MLFLRSSLFQIAFYTGTFLLMVMFSPVFLLPRKWGWWIVPFWSNFSLWLLRVIVGLKVELRGQENIPPRGGYIVAAKHQSVWETFALIRSFPDPTYILKRELRWIPIFGWYTAKFRQVPINRGQKAVALAKLKVDAAQAISEGRQILLFPEGTRRPAGGDPKYKFGISHLYRDLNCPVLPVALNAGVYWPRKSWMLYPGTVICEFLPAIEPGLPTSVFFDRLVETIETASDRLIEEARQAPKPSPVLKKIAPRG</sequence>
<feature type="transmembrane region" description="Helical" evidence="4">
    <location>
        <begin position="34"/>
        <end position="54"/>
    </location>
</feature>
<comment type="caution">
    <text evidence="6">The sequence shown here is derived from an EMBL/GenBank/DDBJ whole genome shotgun (WGS) entry which is preliminary data.</text>
</comment>
<feature type="transmembrane region" description="Helical" evidence="4">
    <location>
        <begin position="7"/>
        <end position="28"/>
    </location>
</feature>
<evidence type="ECO:0000256" key="2">
    <source>
        <dbReference type="ARBA" id="ARBA00022679"/>
    </source>
</evidence>
<evidence type="ECO:0000256" key="1">
    <source>
        <dbReference type="ARBA" id="ARBA00005189"/>
    </source>
</evidence>
<dbReference type="SMART" id="SM00563">
    <property type="entry name" value="PlsC"/>
    <property type="match status" value="1"/>
</dbReference>
<keyword evidence="2" id="KW-0808">Transferase</keyword>
<dbReference type="PANTHER" id="PTHR10434">
    <property type="entry name" value="1-ACYL-SN-GLYCEROL-3-PHOSPHATE ACYLTRANSFERASE"/>
    <property type="match status" value="1"/>
</dbReference>
<gene>
    <name evidence="6" type="ORF">ACFSC7_18765</name>
</gene>
<evidence type="ECO:0000256" key="3">
    <source>
        <dbReference type="ARBA" id="ARBA00023315"/>
    </source>
</evidence>
<keyword evidence="4" id="KW-0812">Transmembrane</keyword>